<feature type="transmembrane region" description="Helical" evidence="1">
    <location>
        <begin position="85"/>
        <end position="108"/>
    </location>
</feature>
<dbReference type="RefSeq" id="WP_184506084.1">
    <property type="nucleotide sequence ID" value="NZ_JACHBT010000011.1"/>
</dbReference>
<keyword evidence="3" id="KW-0645">Protease</keyword>
<protein>
    <submittedName>
        <fullName evidence="3">Membrane protease YdiL (CAAX protease family)</fullName>
    </submittedName>
</protein>
<reference evidence="3 4" key="2">
    <citation type="submission" date="2020-08" db="EMBL/GenBank/DDBJ databases">
        <authorList>
            <person name="Partida-Martinez L."/>
            <person name="Huntemann M."/>
            <person name="Clum A."/>
            <person name="Wang J."/>
            <person name="Palaniappan K."/>
            <person name="Ritter S."/>
            <person name="Chen I.-M."/>
            <person name="Stamatis D."/>
            <person name="Reddy T."/>
            <person name="O'Malley R."/>
            <person name="Daum C."/>
            <person name="Shapiro N."/>
            <person name="Ivanova N."/>
            <person name="Kyrpides N."/>
            <person name="Woyke T."/>
        </authorList>
    </citation>
    <scope>NUCLEOTIDE SEQUENCE [LARGE SCALE GENOMIC DNA]</scope>
    <source>
        <strain evidence="3 4">AS3.13</strain>
    </source>
</reference>
<feature type="transmembrane region" description="Helical" evidence="1">
    <location>
        <begin position="44"/>
        <end position="64"/>
    </location>
</feature>
<evidence type="ECO:0000313" key="4">
    <source>
        <dbReference type="Proteomes" id="UP000522313"/>
    </source>
</evidence>
<dbReference type="GO" id="GO:0006508">
    <property type="term" value="P:proteolysis"/>
    <property type="evidence" value="ECO:0007669"/>
    <property type="project" value="UniProtKB-KW"/>
</dbReference>
<evidence type="ECO:0000313" key="3">
    <source>
        <dbReference type="EMBL" id="MBB6505326.1"/>
    </source>
</evidence>
<keyword evidence="1" id="KW-0472">Membrane</keyword>
<organism evidence="3 4">
    <name type="scientific">Sphingomonas endophytica</name>
    <dbReference type="NCBI Taxonomy" id="869719"/>
    <lineage>
        <taxon>Bacteria</taxon>
        <taxon>Pseudomonadati</taxon>
        <taxon>Pseudomonadota</taxon>
        <taxon>Alphaproteobacteria</taxon>
        <taxon>Sphingomonadales</taxon>
        <taxon>Sphingomonadaceae</taxon>
        <taxon>Sphingomonas</taxon>
    </lineage>
</organism>
<dbReference type="GO" id="GO:0080120">
    <property type="term" value="P:CAAX-box protein maturation"/>
    <property type="evidence" value="ECO:0007669"/>
    <property type="project" value="UniProtKB-ARBA"/>
</dbReference>
<dbReference type="AlphaFoldDB" id="A0A7X0JCZ3"/>
<dbReference type="EMBL" id="JACHBT010000011">
    <property type="protein sequence ID" value="MBB6505326.1"/>
    <property type="molecule type" value="Genomic_DNA"/>
</dbReference>
<accession>A0A7X0JCZ3</accession>
<dbReference type="InterPro" id="IPR003675">
    <property type="entry name" value="Rce1/LyrA-like_dom"/>
</dbReference>
<dbReference type="Pfam" id="PF02517">
    <property type="entry name" value="Rce1-like"/>
    <property type="match status" value="1"/>
</dbReference>
<reference evidence="3 4" key="1">
    <citation type="submission" date="2020-08" db="EMBL/GenBank/DDBJ databases">
        <title>The Agave Microbiome: Exploring the role of microbial communities in plant adaptations to desert environments.</title>
        <authorList>
            <person name="Partida-Martinez L.P."/>
        </authorList>
    </citation>
    <scope>NUCLEOTIDE SEQUENCE [LARGE SCALE GENOMIC DNA]</scope>
    <source>
        <strain evidence="3 4">AS3.13</strain>
    </source>
</reference>
<dbReference type="PANTHER" id="PTHR35797:SF1">
    <property type="entry name" value="PROTEASE"/>
    <property type="match status" value="1"/>
</dbReference>
<feature type="transmembrane region" description="Helical" evidence="1">
    <location>
        <begin position="199"/>
        <end position="222"/>
    </location>
</feature>
<dbReference type="Proteomes" id="UP000522313">
    <property type="component" value="Unassembled WGS sequence"/>
</dbReference>
<comment type="caution">
    <text evidence="3">The sequence shown here is derived from an EMBL/GenBank/DDBJ whole genome shotgun (WGS) entry which is preliminary data.</text>
</comment>
<keyword evidence="3" id="KW-0378">Hydrolase</keyword>
<proteinExistence type="predicted"/>
<keyword evidence="1" id="KW-1133">Transmembrane helix</keyword>
<dbReference type="GO" id="GO:0004175">
    <property type="term" value="F:endopeptidase activity"/>
    <property type="evidence" value="ECO:0007669"/>
    <property type="project" value="UniProtKB-ARBA"/>
</dbReference>
<evidence type="ECO:0000256" key="1">
    <source>
        <dbReference type="SAM" id="Phobius"/>
    </source>
</evidence>
<name>A0A7X0JCZ3_9SPHN</name>
<feature type="transmembrane region" description="Helical" evidence="1">
    <location>
        <begin position="259"/>
        <end position="284"/>
    </location>
</feature>
<dbReference type="PANTHER" id="PTHR35797">
    <property type="entry name" value="PROTEASE-RELATED"/>
    <property type="match status" value="1"/>
</dbReference>
<feature type="transmembrane region" description="Helical" evidence="1">
    <location>
        <begin position="12"/>
        <end position="38"/>
    </location>
</feature>
<feature type="transmembrane region" description="Helical" evidence="1">
    <location>
        <begin position="128"/>
        <end position="148"/>
    </location>
</feature>
<gene>
    <name evidence="3" type="ORF">F4693_002314</name>
</gene>
<evidence type="ECO:0000259" key="2">
    <source>
        <dbReference type="Pfam" id="PF02517"/>
    </source>
</evidence>
<feature type="domain" description="CAAX prenyl protease 2/Lysostaphin resistance protein A-like" evidence="2">
    <location>
        <begin position="141"/>
        <end position="241"/>
    </location>
</feature>
<keyword evidence="1" id="KW-0812">Transmembrane</keyword>
<sequence>MQHSARRDDHRPWPASAIACFLVLTVLFGAPFALFAPAAPQDPLTALIGAAFMWTPGLAALATCRIFGRRIATLPWRWPKARHAWLGYAIPVAYLLAAYPLLWATGLAPANVAGFDAAARAALGMGEGTATLVAIGLVATVGVVRAAANALGEEIGWRGLLVPALGDHLSFRGVAFVNGVIWFAWHIPSILLTDYNAGAPVVVTLACFGVGTIAMGGIAAWLSLRARSLWPAVLLHASHNAWTELLFDRMTVVNPRSAWWATEFGIGLNATTVVALLLLCWLGGVPRTAADRRRAG</sequence>
<dbReference type="InterPro" id="IPR042150">
    <property type="entry name" value="MmRce1-like"/>
</dbReference>